<dbReference type="PATRIC" id="fig|1415168.3.peg.2481"/>
<feature type="transmembrane region" description="Helical" evidence="1">
    <location>
        <begin position="52"/>
        <end position="71"/>
    </location>
</feature>
<evidence type="ECO:0000313" key="3">
    <source>
        <dbReference type="Proteomes" id="UP000028401"/>
    </source>
</evidence>
<reference evidence="2 3" key="1">
    <citation type="submission" date="2014-06" db="EMBL/GenBank/DDBJ databases">
        <title>Draft genome sequence of the putrescine producing strain Lactococcus lactis subsp cremoris GE214.</title>
        <authorList>
            <person name="Ladero V."/>
            <person name="Linares D.M."/>
            <person name="del Rio B."/>
            <person name="Mayo B."/>
            <person name="Martin M.C."/>
            <person name="Fernandez M."/>
            <person name="Alvarez M.A."/>
        </authorList>
    </citation>
    <scope>NUCLEOTIDE SEQUENCE [LARGE SCALE GENOMIC DNA]</scope>
    <source>
        <strain evidence="2 3">GE214</strain>
    </source>
</reference>
<dbReference type="RefSeq" id="WP_042748869.1">
    <property type="nucleotide sequence ID" value="NZ_AZSI01000161.1"/>
</dbReference>
<accession>A0A084A8A4</accession>
<evidence type="ECO:0000256" key="1">
    <source>
        <dbReference type="SAM" id="Phobius"/>
    </source>
</evidence>
<dbReference type="Proteomes" id="UP000028401">
    <property type="component" value="Unassembled WGS sequence"/>
</dbReference>
<comment type="caution">
    <text evidence="2">The sequence shown here is derived from an EMBL/GenBank/DDBJ whole genome shotgun (WGS) entry which is preliminary data.</text>
</comment>
<keyword evidence="1" id="KW-0812">Transmembrane</keyword>
<organism evidence="2 3">
    <name type="scientific">Lactococcus cremoris subsp. cremoris GE214</name>
    <dbReference type="NCBI Taxonomy" id="1415168"/>
    <lineage>
        <taxon>Bacteria</taxon>
        <taxon>Bacillati</taxon>
        <taxon>Bacillota</taxon>
        <taxon>Bacilli</taxon>
        <taxon>Lactobacillales</taxon>
        <taxon>Streptococcaceae</taxon>
        <taxon>Lactococcus</taxon>
        <taxon>Lactococcus cremoris subsp. cremoris</taxon>
    </lineage>
</organism>
<protein>
    <submittedName>
        <fullName evidence="2">Uncharacterized protein</fullName>
    </submittedName>
</protein>
<evidence type="ECO:0000313" key="2">
    <source>
        <dbReference type="EMBL" id="KEY61533.1"/>
    </source>
</evidence>
<dbReference type="EMBL" id="AZSI01000161">
    <property type="protein sequence ID" value="KEY61533.1"/>
    <property type="molecule type" value="Genomic_DNA"/>
</dbReference>
<sequence length="194" mass="22052">MEKIECKNCGSTDFKRINGGLICNYCQTPYIEDNEDKQTESIILPFKISKKLIIFSTLSVFFAFLLVLFVFSSVKGNKVVTKDPDANLSQQEYAYKYINDAGAWTQKIYDNIKVAKATMNEKTWKEGNYHDGDGYSTLIQEVGKPETEASSDSEMTAIWTQNSTSHHIIYVTINWDKKSGLIIRKSLQGWASDE</sequence>
<gene>
    <name evidence="2" type="ORF">U725_02417</name>
</gene>
<keyword evidence="1" id="KW-1133">Transmembrane helix</keyword>
<keyword evidence="1" id="KW-0472">Membrane</keyword>
<proteinExistence type="predicted"/>
<name>A0A084A8A4_LACLC</name>
<dbReference type="AlphaFoldDB" id="A0A084A8A4"/>